<dbReference type="OrthoDB" id="295614at2759"/>
<keyword evidence="5" id="KW-1185">Reference proteome</keyword>
<feature type="domain" description="DNA2/NAM7 helicase helicase" evidence="2">
    <location>
        <begin position="130"/>
        <end position="346"/>
    </location>
</feature>
<feature type="region of interest" description="Disordered" evidence="1">
    <location>
        <begin position="483"/>
        <end position="503"/>
    </location>
</feature>
<name>A0A8J8P392_HALGN</name>
<dbReference type="GO" id="GO:0004386">
    <property type="term" value="F:helicase activity"/>
    <property type="evidence" value="ECO:0007669"/>
    <property type="project" value="InterPro"/>
</dbReference>
<sequence>MKVLVLGNPDEVKIRVDQYKFAIKSVNLSGFQSLIDNLIDFKARENPYVDSILSIKNAKSRFKVLKKCDPVLVEAVRLATCIQFRLNRDQECVLNEVTKWFLERESLEDVQDHFDEITGVLSQVTHPELAPPESNVILVHGAFGCGKSYLLVAIIRFICTLLDHLGDTKIKILVCALTNIAVDRILLMLKNSQFEDFARVGSLRKINKQLLRYTHHSGGKSGGKKQADREAVKELENMINEIKMGIPTNARLNQQQYEEIMACTESINLIKQQSMDARVQSLKEKRVVGTTCAATGFEIMKNMTFKVVILDECSQMLEPQSLLPISRFNCRKLIAVGDPLQLPPIISFNFKEKKLQQQRIIEEQKSENKSRYVLPHLPLFVRLMKEQFYCILLRTQYRCHPMIAQIANSLFYENYLENGVKAEARKPLIKEFQPVTFISAEKGMESKSDFSYRNYYEAKFIVAMLDYLCSLICQKYSGVQDSEESSSQEANDDDDGQAGSDTPDYTIGVIVTYKSQEELINQLILDSKNEALKSIQVSTVDAFQGAERDIIILGCVRTRNLGFIEDCRRMNVAITRARRHLIVLGKESLLQRNLHWRYIIDKAKSREDSVYGYKKAEEFVKKEGGVFRQMMKEFQ</sequence>
<dbReference type="EMBL" id="RRYP01001181">
    <property type="protein sequence ID" value="TNV86292.1"/>
    <property type="molecule type" value="Genomic_DNA"/>
</dbReference>
<accession>A0A8J8P392</accession>
<protein>
    <submittedName>
        <fullName evidence="4">Uncharacterized protein</fullName>
    </submittedName>
</protein>
<evidence type="ECO:0000313" key="5">
    <source>
        <dbReference type="Proteomes" id="UP000785679"/>
    </source>
</evidence>
<feature type="compositionally biased region" description="Acidic residues" evidence="1">
    <location>
        <begin position="483"/>
        <end position="496"/>
    </location>
</feature>
<dbReference type="SUPFAM" id="SSF52540">
    <property type="entry name" value="P-loop containing nucleoside triphosphate hydrolases"/>
    <property type="match status" value="1"/>
</dbReference>
<comment type="caution">
    <text evidence="4">The sequence shown here is derived from an EMBL/GenBank/DDBJ whole genome shotgun (WGS) entry which is preliminary data.</text>
</comment>
<dbReference type="PANTHER" id="PTHR10887">
    <property type="entry name" value="DNA2/NAM7 HELICASE FAMILY"/>
    <property type="match status" value="1"/>
</dbReference>
<dbReference type="CDD" id="cd18808">
    <property type="entry name" value="SF1_C_Upf1"/>
    <property type="match status" value="1"/>
</dbReference>
<dbReference type="Pfam" id="PF13087">
    <property type="entry name" value="AAA_12"/>
    <property type="match status" value="1"/>
</dbReference>
<dbReference type="InterPro" id="IPR041677">
    <property type="entry name" value="DNA2/NAM7_AAA_11"/>
</dbReference>
<dbReference type="Gene3D" id="3.40.50.300">
    <property type="entry name" value="P-loop containing nucleotide triphosphate hydrolases"/>
    <property type="match status" value="2"/>
</dbReference>
<organism evidence="4 5">
    <name type="scientific">Halteria grandinella</name>
    <dbReference type="NCBI Taxonomy" id="5974"/>
    <lineage>
        <taxon>Eukaryota</taxon>
        <taxon>Sar</taxon>
        <taxon>Alveolata</taxon>
        <taxon>Ciliophora</taxon>
        <taxon>Intramacronucleata</taxon>
        <taxon>Spirotrichea</taxon>
        <taxon>Stichotrichia</taxon>
        <taxon>Sporadotrichida</taxon>
        <taxon>Halteriidae</taxon>
        <taxon>Halteria</taxon>
    </lineage>
</organism>
<proteinExistence type="predicted"/>
<dbReference type="InterPro" id="IPR041679">
    <property type="entry name" value="DNA2/NAM7-like_C"/>
</dbReference>
<evidence type="ECO:0000259" key="3">
    <source>
        <dbReference type="Pfam" id="PF13087"/>
    </source>
</evidence>
<dbReference type="AlphaFoldDB" id="A0A8J8P392"/>
<reference evidence="4" key="1">
    <citation type="submission" date="2019-06" db="EMBL/GenBank/DDBJ databases">
        <authorList>
            <person name="Zheng W."/>
        </authorList>
    </citation>
    <scope>NUCLEOTIDE SEQUENCE</scope>
    <source>
        <strain evidence="4">QDHG01</strain>
    </source>
</reference>
<dbReference type="PANTHER" id="PTHR10887:SF518">
    <property type="entry name" value="RNA HELICASE NONSENSE MRNA REDUCING FACTOR"/>
    <property type="match status" value="1"/>
</dbReference>
<dbReference type="InterPro" id="IPR027417">
    <property type="entry name" value="P-loop_NTPase"/>
</dbReference>
<dbReference type="Proteomes" id="UP000785679">
    <property type="component" value="Unassembled WGS sequence"/>
</dbReference>
<dbReference type="InterPro" id="IPR047187">
    <property type="entry name" value="SF1_C_Upf1"/>
</dbReference>
<dbReference type="Pfam" id="PF13086">
    <property type="entry name" value="AAA_11"/>
    <property type="match status" value="1"/>
</dbReference>
<evidence type="ECO:0000256" key="1">
    <source>
        <dbReference type="SAM" id="MobiDB-lite"/>
    </source>
</evidence>
<gene>
    <name evidence="4" type="ORF">FGO68_gene3263</name>
</gene>
<feature type="domain" description="DNA2/NAM7 helicase-like C-terminal" evidence="3">
    <location>
        <begin position="379"/>
        <end position="587"/>
    </location>
</feature>
<evidence type="ECO:0000259" key="2">
    <source>
        <dbReference type="Pfam" id="PF13086"/>
    </source>
</evidence>
<evidence type="ECO:0000313" key="4">
    <source>
        <dbReference type="EMBL" id="TNV86292.1"/>
    </source>
</evidence>
<dbReference type="InterPro" id="IPR045055">
    <property type="entry name" value="DNA2/NAM7-like"/>
</dbReference>